<dbReference type="EMBL" id="CP041186">
    <property type="protein sequence ID" value="QDG49705.1"/>
    <property type="molecule type" value="Genomic_DNA"/>
</dbReference>
<proteinExistence type="predicted"/>
<evidence type="ECO:0000256" key="1">
    <source>
        <dbReference type="SAM" id="SignalP"/>
    </source>
</evidence>
<accession>A0A5B8Y4J7</accession>
<dbReference type="Proteomes" id="UP000315995">
    <property type="component" value="Chromosome"/>
</dbReference>
<dbReference type="AlphaFoldDB" id="A0A4Y6PPL0"/>
<protein>
    <submittedName>
        <fullName evidence="2">Uncharacterized protein</fullName>
    </submittedName>
</protein>
<keyword evidence="1" id="KW-0732">Signal</keyword>
<evidence type="ECO:0000313" key="2">
    <source>
        <dbReference type="EMBL" id="QDG49705.1"/>
    </source>
</evidence>
<accession>A0A4Y6PPL0</accession>
<feature type="chain" id="PRO_5030106191" evidence="1">
    <location>
        <begin position="30"/>
        <end position="207"/>
    </location>
</feature>
<sequence length="207" mass="21861">MLAVPKKYLFIVVSVLFAAALTIPASATACSFPPPNEFAVEDGPAPNDVALPKKPELSVDLIKRGRAPEGSHATSCDDIGQLILRVEPVEPSVGYELKVLGGEMPQPNFWMPDYLVEFDADGTFLVTWIDGNDDAQEAFDFTVVATPVDRWGRRGPSSDPLHITHAGRSGAACSVAPGSLTGSPQAPLSLAVVVSLAAGLLVRRKLG</sequence>
<name>A0A4Y6PPL0_PERCE</name>
<keyword evidence="3" id="KW-1185">Reference proteome</keyword>
<feature type="signal peptide" evidence="1">
    <location>
        <begin position="1"/>
        <end position="29"/>
    </location>
</feature>
<organism evidence="2 3">
    <name type="scientific">Persicimonas caeni</name>
    <dbReference type="NCBI Taxonomy" id="2292766"/>
    <lineage>
        <taxon>Bacteria</taxon>
        <taxon>Deltaproteobacteria</taxon>
        <taxon>Bradymonadales</taxon>
        <taxon>Bradymonadaceae</taxon>
        <taxon>Persicimonas</taxon>
    </lineage>
</organism>
<dbReference type="RefSeq" id="WP_141196202.1">
    <property type="nucleotide sequence ID" value="NZ_CP041186.1"/>
</dbReference>
<gene>
    <name evidence="2" type="ORF">FIV42_02805</name>
</gene>
<evidence type="ECO:0000313" key="3">
    <source>
        <dbReference type="Proteomes" id="UP000315995"/>
    </source>
</evidence>
<dbReference type="PROSITE" id="PS51257">
    <property type="entry name" value="PROKAR_LIPOPROTEIN"/>
    <property type="match status" value="1"/>
</dbReference>
<reference evidence="2 3" key="1">
    <citation type="submission" date="2019-06" db="EMBL/GenBank/DDBJ databases">
        <title>Persicimonas caeni gen. nov., sp. nov., a predatory bacterium isolated from solar saltern.</title>
        <authorList>
            <person name="Wang S."/>
        </authorList>
    </citation>
    <scope>NUCLEOTIDE SEQUENCE [LARGE SCALE GENOMIC DNA]</scope>
    <source>
        <strain evidence="2 3">YN101</strain>
    </source>
</reference>